<feature type="compositionally biased region" description="Acidic residues" evidence="4">
    <location>
        <begin position="405"/>
        <end position="431"/>
    </location>
</feature>
<dbReference type="SUPFAM" id="SSF51197">
    <property type="entry name" value="Clavaminate synthase-like"/>
    <property type="match status" value="1"/>
</dbReference>
<dbReference type="Gene3D" id="3.90.930.40">
    <property type="match status" value="1"/>
</dbReference>
<evidence type="ECO:0000313" key="7">
    <source>
        <dbReference type="Proteomes" id="UP000243217"/>
    </source>
</evidence>
<keyword evidence="3" id="KW-0223">Dioxygenase</keyword>
<feature type="compositionally biased region" description="Basic and acidic residues" evidence="4">
    <location>
        <begin position="18"/>
        <end position="28"/>
    </location>
</feature>
<dbReference type="PANTHER" id="PTHR13096">
    <property type="entry name" value="MINA53 MYC INDUCED NUCLEAR ANTIGEN"/>
    <property type="match status" value="1"/>
</dbReference>
<feature type="region of interest" description="Disordered" evidence="4">
    <location>
        <begin position="405"/>
        <end position="433"/>
    </location>
</feature>
<evidence type="ECO:0000259" key="5">
    <source>
        <dbReference type="PROSITE" id="PS51184"/>
    </source>
</evidence>
<evidence type="ECO:0000256" key="4">
    <source>
        <dbReference type="SAM" id="MobiDB-lite"/>
    </source>
</evidence>
<keyword evidence="3" id="KW-0805">Transcription regulation</keyword>
<evidence type="ECO:0000313" key="6">
    <source>
        <dbReference type="EMBL" id="OQR81586.1"/>
    </source>
</evidence>
<evidence type="ECO:0000256" key="3">
    <source>
        <dbReference type="RuleBase" id="RU366061"/>
    </source>
</evidence>
<reference evidence="6 7" key="1">
    <citation type="journal article" date="2014" name="Genome Biol. Evol.">
        <title>The secreted proteins of Achlya hypogyna and Thraustotheca clavata identify the ancestral oomycete secretome and reveal gene acquisitions by horizontal gene transfer.</title>
        <authorList>
            <person name="Misner I."/>
            <person name="Blouin N."/>
            <person name="Leonard G."/>
            <person name="Richards T.A."/>
            <person name="Lane C.E."/>
        </authorList>
    </citation>
    <scope>NUCLEOTIDE SEQUENCE [LARGE SCALE GENOMIC DNA]</scope>
    <source>
        <strain evidence="6 7">ATCC 34112</strain>
    </source>
</reference>
<dbReference type="GO" id="GO:0005506">
    <property type="term" value="F:iron ion binding"/>
    <property type="evidence" value="ECO:0007669"/>
    <property type="project" value="UniProtKB-UniRule"/>
</dbReference>
<dbReference type="Pfam" id="PF08007">
    <property type="entry name" value="JmjC_2"/>
    <property type="match status" value="1"/>
</dbReference>
<keyword evidence="2 3" id="KW-0408">Iron</keyword>
<dbReference type="PANTHER" id="PTHR13096:SF8">
    <property type="entry name" value="RIBOSOMAL OXYGENASE 1"/>
    <property type="match status" value="1"/>
</dbReference>
<evidence type="ECO:0000256" key="1">
    <source>
        <dbReference type="ARBA" id="ARBA00022723"/>
    </source>
</evidence>
<name>A0A1V9Y7A5_9STRA</name>
<comment type="caution">
    <text evidence="6">The sequence shown here is derived from an EMBL/GenBank/DDBJ whole genome shotgun (WGS) entry which is preliminary data.</text>
</comment>
<protein>
    <recommendedName>
        <fullName evidence="3">Bifunctional lysine-specific demethylase and histidyl-hydroxylase</fullName>
        <ecNumber evidence="3">1.14.11.-</ecNumber>
    </recommendedName>
</protein>
<keyword evidence="3" id="KW-0560">Oxidoreductase</keyword>
<comment type="function">
    <text evidence="3">Oxygenase that can act as both a histone lysine demethylase and a ribosomal histidine hydroxylase.</text>
</comment>
<dbReference type="OrthoDB" id="425950at2759"/>
<dbReference type="AlphaFoldDB" id="A0A1V9Y7A5"/>
<comment type="subcellular location">
    <subcellularLocation>
        <location evidence="3">Nucleus</location>
    </subcellularLocation>
</comment>
<dbReference type="STRING" id="74557.A0A1V9Y7A5"/>
<dbReference type="GO" id="GO:0005730">
    <property type="term" value="C:nucleolus"/>
    <property type="evidence" value="ECO:0007669"/>
    <property type="project" value="TreeGrafter"/>
</dbReference>
<proteinExistence type="inferred from homology"/>
<dbReference type="InterPro" id="IPR003347">
    <property type="entry name" value="JmjC_dom"/>
</dbReference>
<dbReference type="Gene3D" id="2.60.120.650">
    <property type="entry name" value="Cupin"/>
    <property type="match status" value="1"/>
</dbReference>
<keyword evidence="3" id="KW-0804">Transcription</keyword>
<keyword evidence="3" id="KW-0539">Nucleus</keyword>
<dbReference type="PROSITE" id="PS51184">
    <property type="entry name" value="JMJC"/>
    <property type="match status" value="1"/>
</dbReference>
<comment type="cofactor">
    <cofactor evidence="3">
        <name>Fe(2+)</name>
        <dbReference type="ChEBI" id="CHEBI:29033"/>
    </cofactor>
    <text evidence="3">Binds 1 Fe(2+) ion per subunit.</text>
</comment>
<dbReference type="EMBL" id="JNBS01004947">
    <property type="protein sequence ID" value="OQR81586.1"/>
    <property type="molecule type" value="Genomic_DNA"/>
</dbReference>
<dbReference type="InterPro" id="IPR039994">
    <property type="entry name" value="NO66-like"/>
</dbReference>
<sequence length="487" mass="55620">MTRTNASSKNRNKKQRAVKVDKKVDKKKSNTHAPTSLLESILGMSFTKFQAEYFEKKPLHLSNVQPCSGLFSRQKLLEILSQQALEYTSDLTITHYKDNQRENYQPPDETTIATSKQVEKLMKNGYSVQFYQPQRYNDQLCTINAALEQQFGCLAGSSAYLTPPHAQALAPHHDDVDVFIFQTQGSKHWKLYAPLVPLAGEHSGDFTQDMIGEPTMEITLNEGDFLYFPRGMIHQACTSNAFSTHVTISIYHHTSWANFMEVALPRIVRRAFELDIEFRRGLPINYLSYMGTQFDGEHKSAQNFLSKCKNLVSQLLQHVDMHDMQEAADEASLDFVRNRLPPWPIQESKAPNVSALDPKAKFRLKEKEFMRLVVSEMDGMDVVTLHHSLDNCRLHHMGLCTCKEEDNEDNEEDNEEMDDEEEDNEEEESGEDNGIAFPIECFPILLHLYKTSPEFSTQEDLVQVADNDAVRGVLLRLVAENLLDTTC</sequence>
<evidence type="ECO:0000256" key="2">
    <source>
        <dbReference type="ARBA" id="ARBA00023004"/>
    </source>
</evidence>
<feature type="region of interest" description="Disordered" evidence="4">
    <location>
        <begin position="1"/>
        <end position="32"/>
    </location>
</feature>
<feature type="domain" description="JmjC" evidence="5">
    <location>
        <begin position="132"/>
        <end position="267"/>
    </location>
</feature>
<comment type="similarity">
    <text evidence="3">Belongs to the ROX family.</text>
</comment>
<dbReference type="Gene3D" id="1.10.10.1500">
    <property type="entry name" value="JmjC domain-containing ribosomal oxygenase (ROX), dimer domain"/>
    <property type="match status" value="1"/>
</dbReference>
<dbReference type="Proteomes" id="UP000243217">
    <property type="component" value="Unassembled WGS sequence"/>
</dbReference>
<keyword evidence="7" id="KW-1185">Reference proteome</keyword>
<organism evidence="6 7">
    <name type="scientific">Thraustotheca clavata</name>
    <dbReference type="NCBI Taxonomy" id="74557"/>
    <lineage>
        <taxon>Eukaryota</taxon>
        <taxon>Sar</taxon>
        <taxon>Stramenopiles</taxon>
        <taxon>Oomycota</taxon>
        <taxon>Saprolegniomycetes</taxon>
        <taxon>Saprolegniales</taxon>
        <taxon>Achlyaceae</taxon>
        <taxon>Thraustotheca</taxon>
    </lineage>
</organism>
<dbReference type="EC" id="1.14.11.-" evidence="3"/>
<keyword evidence="1 3" id="KW-0479">Metal-binding</keyword>
<dbReference type="GO" id="GO:0032453">
    <property type="term" value="F:histone H3K4 demethylase activity"/>
    <property type="evidence" value="ECO:0007669"/>
    <property type="project" value="TreeGrafter"/>
</dbReference>
<dbReference type="GO" id="GO:0051864">
    <property type="term" value="F:histone H3K36 demethylase activity"/>
    <property type="evidence" value="ECO:0007669"/>
    <property type="project" value="TreeGrafter"/>
</dbReference>
<accession>A0A1V9Y7A5</accession>
<gene>
    <name evidence="6" type="ORF">THRCLA_11601</name>
</gene>